<feature type="transmembrane region" description="Helical" evidence="1">
    <location>
        <begin position="66"/>
        <end position="83"/>
    </location>
</feature>
<dbReference type="PANTHER" id="PTHR31766:SF2">
    <property type="entry name" value="GLABROUS1 ENHANCER-BINDING PROTEIN-LIKE 2"/>
    <property type="match status" value="1"/>
</dbReference>
<reference evidence="2 3" key="1">
    <citation type="submission" date="2021-09" db="EMBL/GenBank/DDBJ databases">
        <title>Genomic insights and catalytic innovation underlie evolution of tropane alkaloids biosynthesis.</title>
        <authorList>
            <person name="Wang Y.-J."/>
            <person name="Tian T."/>
            <person name="Huang J.-P."/>
            <person name="Huang S.-X."/>
        </authorList>
    </citation>
    <scope>NUCLEOTIDE SEQUENCE [LARGE SCALE GENOMIC DNA]</scope>
    <source>
        <strain evidence="2">KIB-2018</strain>
        <tissue evidence="2">Leaf</tissue>
    </source>
</reference>
<evidence type="ECO:0000313" key="2">
    <source>
        <dbReference type="EMBL" id="KAJ8768855.1"/>
    </source>
</evidence>
<comment type="caution">
    <text evidence="2">The sequence shown here is derived from an EMBL/GenBank/DDBJ whole genome shotgun (WGS) entry which is preliminary data.</text>
</comment>
<keyword evidence="1" id="KW-0812">Transmembrane</keyword>
<feature type="transmembrane region" description="Helical" evidence="1">
    <location>
        <begin position="14"/>
        <end position="34"/>
    </location>
</feature>
<name>A0AAV8TSC1_9ROSI</name>
<organism evidence="2 3">
    <name type="scientific">Erythroxylum novogranatense</name>
    <dbReference type="NCBI Taxonomy" id="1862640"/>
    <lineage>
        <taxon>Eukaryota</taxon>
        <taxon>Viridiplantae</taxon>
        <taxon>Streptophyta</taxon>
        <taxon>Embryophyta</taxon>
        <taxon>Tracheophyta</taxon>
        <taxon>Spermatophyta</taxon>
        <taxon>Magnoliopsida</taxon>
        <taxon>eudicotyledons</taxon>
        <taxon>Gunneridae</taxon>
        <taxon>Pentapetalae</taxon>
        <taxon>rosids</taxon>
        <taxon>fabids</taxon>
        <taxon>Malpighiales</taxon>
        <taxon>Erythroxylaceae</taxon>
        <taxon>Erythroxylum</taxon>
    </lineage>
</organism>
<dbReference type="EMBL" id="JAIWQS010000004">
    <property type="protein sequence ID" value="KAJ8768855.1"/>
    <property type="molecule type" value="Genomic_DNA"/>
</dbReference>
<keyword evidence="1" id="KW-0472">Membrane</keyword>
<dbReference type="AlphaFoldDB" id="A0AAV8TSC1"/>
<keyword evidence="3" id="KW-1185">Reference proteome</keyword>
<accession>A0AAV8TSC1</accession>
<evidence type="ECO:0008006" key="4">
    <source>
        <dbReference type="Google" id="ProtNLM"/>
    </source>
</evidence>
<dbReference type="InterPro" id="IPR040327">
    <property type="entry name" value="At5g14285-like"/>
</dbReference>
<gene>
    <name evidence="2" type="ORF">K2173_023850</name>
</gene>
<feature type="transmembrane region" description="Helical" evidence="1">
    <location>
        <begin position="103"/>
        <end position="126"/>
    </location>
</feature>
<protein>
    <recommendedName>
        <fullName evidence="4">TLC domain-containing protein</fullName>
    </recommendedName>
</protein>
<proteinExistence type="predicted"/>
<evidence type="ECO:0000256" key="1">
    <source>
        <dbReference type="SAM" id="Phobius"/>
    </source>
</evidence>
<evidence type="ECO:0000313" key="3">
    <source>
        <dbReference type="Proteomes" id="UP001159364"/>
    </source>
</evidence>
<keyword evidence="1" id="KW-1133">Transmembrane helix</keyword>
<sequence>MDLLHYLIFYPSDILFVEHHLATLFIFLTCRYLVTKGCRKAWALANAQRMDNEFAAKVFDVLSPPFYAFYSVIRGFLGPYFVYQMGSSYISGVAEGVIPKWVWVSWLIVVTLAISVSILWVLNLWAQLYREKSAKLAKKLT</sequence>
<dbReference type="PANTHER" id="PTHR31766">
    <property type="entry name" value="GLABROUS1 ENHANCER-BINDING PROTEIN-LIKE 2"/>
    <property type="match status" value="1"/>
</dbReference>
<dbReference type="Proteomes" id="UP001159364">
    <property type="component" value="Linkage Group LG04"/>
</dbReference>